<sequence length="506" mass="52410">MVRVVLAVVALGCAVVSVSFPWSDVPRADPLWAVVGVGLVVVAALTLFARGRVVALIVSVVALGFAGWVLVGDLSSGVSGAGSAVLAVGALACVAGALSGWWGVPVLAVVLAVVAPFAVSTVDSATVDRADVGAVVARPAGVLWRWTAGAPVTGAVVAGPGIVVGTATGEVVSLTAGGGTTWRYARPGTSNVSLRTTPDRTLVVAAFEGDGPFLRKQDLWVLLDASTGEVVREWAGRKAAPTTPRPTDRVLVEWEGVDRAEGGQDFRITAVDLRGGQELWTWRAPEGCRAPLPVVDGAADTVLAILACGDDWGLVGLADRDGSERWRALSPVPKGESQDFVTDVGTDGRLVAVTSNFITGTLIRAHDGHRVATDLSSEYRFWAGTGPLAVGVVRDRDDKIRSVAVVDPGTGAVTPVAEVPCPRQRTMATTATTFLRLCDTEDGAELVWQDLDGTGTGRSPVPDWARPSSRSLGDFRSAFWSEGILPAPGFVALVRLGETGVVGFAG</sequence>
<reference evidence="2 3" key="1">
    <citation type="submission" date="2020-08" db="EMBL/GenBank/DDBJ databases">
        <title>Sequencing the genomes of 1000 actinobacteria strains.</title>
        <authorList>
            <person name="Klenk H.-P."/>
        </authorList>
    </citation>
    <scope>NUCLEOTIDE SEQUENCE [LARGE SCALE GENOMIC DNA]</scope>
    <source>
        <strain evidence="2 3">DSM 45084</strain>
    </source>
</reference>
<keyword evidence="1" id="KW-0812">Transmembrane</keyword>
<comment type="caution">
    <text evidence="2">The sequence shown here is derived from an EMBL/GenBank/DDBJ whole genome shotgun (WGS) entry which is preliminary data.</text>
</comment>
<feature type="transmembrane region" description="Helical" evidence="1">
    <location>
        <begin position="53"/>
        <end position="71"/>
    </location>
</feature>
<dbReference type="RefSeq" id="WP_184668793.1">
    <property type="nucleotide sequence ID" value="NZ_BAABAI010000045.1"/>
</dbReference>
<dbReference type="InterPro" id="IPR011047">
    <property type="entry name" value="Quinoprotein_ADH-like_sf"/>
</dbReference>
<keyword evidence="1" id="KW-1133">Transmembrane helix</keyword>
<organism evidence="2 3">
    <name type="scientific">Saccharothrix violaceirubra</name>
    <dbReference type="NCBI Taxonomy" id="413306"/>
    <lineage>
        <taxon>Bacteria</taxon>
        <taxon>Bacillati</taxon>
        <taxon>Actinomycetota</taxon>
        <taxon>Actinomycetes</taxon>
        <taxon>Pseudonocardiales</taxon>
        <taxon>Pseudonocardiaceae</taxon>
        <taxon>Saccharothrix</taxon>
    </lineage>
</organism>
<keyword evidence="3" id="KW-1185">Reference proteome</keyword>
<proteinExistence type="predicted"/>
<dbReference type="AlphaFoldDB" id="A0A7W7T2F3"/>
<evidence type="ECO:0000313" key="2">
    <source>
        <dbReference type="EMBL" id="MBB4965308.1"/>
    </source>
</evidence>
<dbReference type="SUPFAM" id="SSF50998">
    <property type="entry name" value="Quinoprotein alcohol dehydrogenase-like"/>
    <property type="match status" value="1"/>
</dbReference>
<name>A0A7W7T2F3_9PSEU</name>
<evidence type="ECO:0000256" key="1">
    <source>
        <dbReference type="SAM" id="Phobius"/>
    </source>
</evidence>
<feature type="transmembrane region" description="Helical" evidence="1">
    <location>
        <begin position="101"/>
        <end position="119"/>
    </location>
</feature>
<feature type="transmembrane region" description="Helical" evidence="1">
    <location>
        <begin position="31"/>
        <end position="48"/>
    </location>
</feature>
<dbReference type="Proteomes" id="UP000542674">
    <property type="component" value="Unassembled WGS sequence"/>
</dbReference>
<evidence type="ECO:0008006" key="4">
    <source>
        <dbReference type="Google" id="ProtNLM"/>
    </source>
</evidence>
<protein>
    <recommendedName>
        <fullName evidence="4">Pyrroloquinoline-quinone binding quinoprotein</fullName>
    </recommendedName>
</protein>
<evidence type="ECO:0000313" key="3">
    <source>
        <dbReference type="Proteomes" id="UP000542674"/>
    </source>
</evidence>
<dbReference type="EMBL" id="JACHJS010000001">
    <property type="protein sequence ID" value="MBB4965308.1"/>
    <property type="molecule type" value="Genomic_DNA"/>
</dbReference>
<keyword evidence="1" id="KW-0472">Membrane</keyword>
<dbReference type="Gene3D" id="2.130.10.10">
    <property type="entry name" value="YVTN repeat-like/Quinoprotein amine dehydrogenase"/>
    <property type="match status" value="1"/>
</dbReference>
<dbReference type="InterPro" id="IPR015943">
    <property type="entry name" value="WD40/YVTN_repeat-like_dom_sf"/>
</dbReference>
<accession>A0A7W7T2F3</accession>
<gene>
    <name evidence="2" type="ORF">F4559_002667</name>
</gene>